<reference evidence="2" key="1">
    <citation type="journal article" date="2020" name="Stud. Mycol.">
        <title>101 Dothideomycetes genomes: a test case for predicting lifestyles and emergence of pathogens.</title>
        <authorList>
            <person name="Haridas S."/>
            <person name="Albert R."/>
            <person name="Binder M."/>
            <person name="Bloem J."/>
            <person name="Labutti K."/>
            <person name="Salamov A."/>
            <person name="Andreopoulos B."/>
            <person name="Baker S."/>
            <person name="Barry K."/>
            <person name="Bills G."/>
            <person name="Bluhm B."/>
            <person name="Cannon C."/>
            <person name="Castanera R."/>
            <person name="Culley D."/>
            <person name="Daum C."/>
            <person name="Ezra D."/>
            <person name="Gonzalez J."/>
            <person name="Henrissat B."/>
            <person name="Kuo A."/>
            <person name="Liang C."/>
            <person name="Lipzen A."/>
            <person name="Lutzoni F."/>
            <person name="Magnuson J."/>
            <person name="Mondo S."/>
            <person name="Nolan M."/>
            <person name="Ohm R."/>
            <person name="Pangilinan J."/>
            <person name="Park H.-J."/>
            <person name="Ramirez L."/>
            <person name="Alfaro M."/>
            <person name="Sun H."/>
            <person name="Tritt A."/>
            <person name="Yoshinaga Y."/>
            <person name="Zwiers L.-H."/>
            <person name="Turgeon B."/>
            <person name="Goodwin S."/>
            <person name="Spatafora J."/>
            <person name="Crous P."/>
            <person name="Grigoriev I."/>
        </authorList>
    </citation>
    <scope>NUCLEOTIDE SEQUENCE</scope>
    <source>
        <strain evidence="2">CBS 175.79</strain>
    </source>
</reference>
<evidence type="ECO:0000313" key="2">
    <source>
        <dbReference type="EMBL" id="KAF2010195.1"/>
    </source>
</evidence>
<keyword evidence="3" id="KW-1185">Reference proteome</keyword>
<feature type="coiled-coil region" evidence="1">
    <location>
        <begin position="236"/>
        <end position="284"/>
    </location>
</feature>
<dbReference type="Proteomes" id="UP000799778">
    <property type="component" value="Unassembled WGS sequence"/>
</dbReference>
<protein>
    <submittedName>
        <fullName evidence="2">Uncharacterized protein</fullName>
    </submittedName>
</protein>
<gene>
    <name evidence="2" type="ORF">BU24DRAFT_414619</name>
</gene>
<dbReference type="GeneID" id="54283629"/>
<dbReference type="AlphaFoldDB" id="A0A6A5XAU4"/>
<dbReference type="EMBL" id="ML978077">
    <property type="protein sequence ID" value="KAF2010195.1"/>
    <property type="molecule type" value="Genomic_DNA"/>
</dbReference>
<evidence type="ECO:0000313" key="3">
    <source>
        <dbReference type="Proteomes" id="UP000799778"/>
    </source>
</evidence>
<organism evidence="2 3">
    <name type="scientific">Aaosphaeria arxii CBS 175.79</name>
    <dbReference type="NCBI Taxonomy" id="1450172"/>
    <lineage>
        <taxon>Eukaryota</taxon>
        <taxon>Fungi</taxon>
        <taxon>Dikarya</taxon>
        <taxon>Ascomycota</taxon>
        <taxon>Pezizomycotina</taxon>
        <taxon>Dothideomycetes</taxon>
        <taxon>Pleosporomycetidae</taxon>
        <taxon>Pleosporales</taxon>
        <taxon>Pleosporales incertae sedis</taxon>
        <taxon>Aaosphaeria</taxon>
    </lineage>
</organism>
<keyword evidence="1" id="KW-0175">Coiled coil</keyword>
<name>A0A6A5XAU4_9PLEO</name>
<accession>A0A6A5XAU4</accession>
<evidence type="ECO:0000256" key="1">
    <source>
        <dbReference type="SAM" id="Coils"/>
    </source>
</evidence>
<dbReference type="RefSeq" id="XP_033378534.1">
    <property type="nucleotide sequence ID" value="XM_033526232.1"/>
</dbReference>
<sequence length="326" mass="36612">MKSKHSGLHALELRKTLRRAIGIDELPMQGDLEIQVQGRTERVRDSLSPIFKAAVCDGEAIWAFAVPYGSSIQITAKSRCDAPSRSWKQHLWSDISRDDFIGPLKLIAHHYGRSIKATISISVYLKALFISGGYTEGTETENWRLRRDYLFSNNFNTSISAIANYLHKMEPKSNAPVARQYAPPAPTFGHAASTPTIEQDSKNASLFTNPATSAYRASQEVVVLEYNNQKRLNTTIKRGRLEYENMEKDLQTLEGQLKKHQTAMAEKKTELKKIDEENEESVTKCTEAKGLMNGIALDEVYTVIGHPSVFFVEDTDMEEAKGEPQV</sequence>
<proteinExistence type="predicted"/>